<evidence type="ECO:0000313" key="3">
    <source>
        <dbReference type="EMBL" id="MYM39860.1"/>
    </source>
</evidence>
<keyword evidence="4" id="KW-1185">Reference proteome</keyword>
<keyword evidence="1" id="KW-0732">Signal</keyword>
<protein>
    <recommendedName>
        <fullName evidence="2">Alpha/beta hydrolase domain-containing protein</fullName>
    </recommendedName>
</protein>
<dbReference type="Pfam" id="PF20091">
    <property type="entry name" value="Abhydrolase_10"/>
    <property type="match status" value="1"/>
</dbReference>
<accession>A0ABW9VK71</accession>
<feature type="signal peptide" evidence="1">
    <location>
        <begin position="1"/>
        <end position="22"/>
    </location>
</feature>
<sequence>MLKFTRLAGAIAATARSAASTAATLGLLGGALSCAQAAVERIEIRERVPFAAGASFAEAGAYEKIRGVAYFALDPRERANASIVDLVRAPRDENGRVLFSSEFVLLRPVHGKPTTLIYDVNNRGGIAMLGQINGRSPANNDPTTLADAGDGFLMRHGFSLLFSAWTWDVAPGAPAARPLIFTPPVLKGLRGRVNNEFTVNAVSDIATYAGMRGLTYEPATSNDPHAQLTKRLRPEEPRRPIPRSSWQFVEPAQAGGPGRIRLEGGFQPGVIYELTYVARDPYVAGAGMAGIRDLLSYLRDHPLEGGPVPKNILMFGISQSGRLIGRMLHDGLNVDEAGKLVFDGAYLHVPGAGGSAGFNSRFVQPTRHPSMLEEHDYPADAFPFTAAPTRDPVTGKTASTLDNARDRQGRLPKLFIANTSTEFWNRGASLIATTPDGVQDVAPPENVRLHGLMGAQHYVGRSRTRAPFTACVSTADHYTTMRALVLALDEWTSQDKAPPASAYPGLNDHTLTSVADYRAVFPKGVGISPPGQNLREPRLNFGWRYQRFGIADTVPPKQGAEYETLVPLPDGDGNDMGGVRLVELQAPLGTHTGWNLRAAETGFGWATSRFDGSFVPFARTEAERLAAGDPRPSLAERYASREDFAAAVRAAAENLIRARLLLPEDLERTMASNLGLYDRILQRDPADQACNYLFAQP</sequence>
<evidence type="ECO:0000313" key="4">
    <source>
        <dbReference type="Proteomes" id="UP000478090"/>
    </source>
</evidence>
<dbReference type="RefSeq" id="WP_161039223.1">
    <property type="nucleotide sequence ID" value="NZ_WWCM01000006.1"/>
</dbReference>
<evidence type="ECO:0000259" key="2">
    <source>
        <dbReference type="Pfam" id="PF20091"/>
    </source>
</evidence>
<evidence type="ECO:0000256" key="1">
    <source>
        <dbReference type="SAM" id="SignalP"/>
    </source>
</evidence>
<dbReference type="PROSITE" id="PS51257">
    <property type="entry name" value="PROKAR_LIPOPROTEIN"/>
    <property type="match status" value="1"/>
</dbReference>
<reference evidence="3 4" key="1">
    <citation type="submission" date="2019-12" db="EMBL/GenBank/DDBJ databases">
        <title>Novel species isolated from a subtropical stream in China.</title>
        <authorList>
            <person name="Lu H."/>
        </authorList>
    </citation>
    <scope>NUCLEOTIDE SEQUENCE [LARGE SCALE GENOMIC DNA]</scope>
    <source>
        <strain evidence="3 4">CY13W</strain>
    </source>
</reference>
<dbReference type="EMBL" id="WWCM01000006">
    <property type="protein sequence ID" value="MYM39860.1"/>
    <property type="molecule type" value="Genomic_DNA"/>
</dbReference>
<dbReference type="Proteomes" id="UP000478090">
    <property type="component" value="Unassembled WGS sequence"/>
</dbReference>
<feature type="chain" id="PRO_5045696055" description="Alpha/beta hydrolase domain-containing protein" evidence="1">
    <location>
        <begin position="23"/>
        <end position="697"/>
    </location>
</feature>
<comment type="caution">
    <text evidence="3">The sequence shown here is derived from an EMBL/GenBank/DDBJ whole genome shotgun (WGS) entry which is preliminary data.</text>
</comment>
<organism evidence="3 4">
    <name type="scientific">Duganella qianjiadongensis</name>
    <dbReference type="NCBI Taxonomy" id="2692176"/>
    <lineage>
        <taxon>Bacteria</taxon>
        <taxon>Pseudomonadati</taxon>
        <taxon>Pseudomonadota</taxon>
        <taxon>Betaproteobacteria</taxon>
        <taxon>Burkholderiales</taxon>
        <taxon>Oxalobacteraceae</taxon>
        <taxon>Telluria group</taxon>
        <taxon>Duganella</taxon>
    </lineage>
</organism>
<dbReference type="InterPro" id="IPR045394">
    <property type="entry name" value="Abhydrolase_dom"/>
</dbReference>
<gene>
    <name evidence="3" type="ORF">GTP27_11020</name>
</gene>
<feature type="domain" description="Alpha/beta hydrolase" evidence="2">
    <location>
        <begin position="299"/>
        <end position="670"/>
    </location>
</feature>
<proteinExistence type="predicted"/>
<name>A0ABW9VK71_9BURK</name>